<dbReference type="SUPFAM" id="SSF55785">
    <property type="entry name" value="PYP-like sensor domain (PAS domain)"/>
    <property type="match status" value="2"/>
</dbReference>
<feature type="domain" description="EAL" evidence="2">
    <location>
        <begin position="1"/>
        <end position="251"/>
    </location>
</feature>
<reference evidence="3 4" key="1">
    <citation type="submission" date="2016-10" db="EMBL/GenBank/DDBJ databases">
        <authorList>
            <person name="de Groot N.N."/>
        </authorList>
    </citation>
    <scope>NUCLEOTIDE SEQUENCE [LARGE SCALE GENOMIC DNA]</scope>
    <source>
        <strain evidence="3 4">AB35.6</strain>
    </source>
</reference>
<evidence type="ECO:0000313" key="3">
    <source>
        <dbReference type="EMBL" id="SEB88760.1"/>
    </source>
</evidence>
<dbReference type="InterPro" id="IPR013656">
    <property type="entry name" value="PAS_4"/>
</dbReference>
<dbReference type="Pfam" id="PF08447">
    <property type="entry name" value="PAS_3"/>
    <property type="match status" value="1"/>
</dbReference>
<gene>
    <name evidence="3" type="ORF">SAMN05443244_2100</name>
</gene>
<dbReference type="PROSITE" id="PS50113">
    <property type="entry name" value="PAC"/>
    <property type="match status" value="2"/>
</dbReference>
<dbReference type="InterPro" id="IPR001633">
    <property type="entry name" value="EAL_dom"/>
</dbReference>
<dbReference type="PANTHER" id="PTHR33121">
    <property type="entry name" value="CYCLIC DI-GMP PHOSPHODIESTERASE PDEF"/>
    <property type="match status" value="1"/>
</dbReference>
<dbReference type="PANTHER" id="PTHR33121:SF70">
    <property type="entry name" value="SIGNALING PROTEIN YKOW"/>
    <property type="match status" value="1"/>
</dbReference>
<feature type="domain" description="PAC" evidence="1">
    <location>
        <begin position="477"/>
        <end position="529"/>
    </location>
</feature>
<dbReference type="AlphaFoldDB" id="A0A1H4MZY8"/>
<dbReference type="NCBIfam" id="TIGR00229">
    <property type="entry name" value="sensory_box"/>
    <property type="match status" value="1"/>
</dbReference>
<name>A0A1H4MZY8_9BACT</name>
<protein>
    <submittedName>
        <fullName evidence="3">PAS domain S-box-containing protein</fullName>
    </submittedName>
</protein>
<dbReference type="CDD" id="cd01948">
    <property type="entry name" value="EAL"/>
    <property type="match status" value="1"/>
</dbReference>
<evidence type="ECO:0000259" key="1">
    <source>
        <dbReference type="PROSITE" id="PS50113"/>
    </source>
</evidence>
<dbReference type="InterPro" id="IPR013655">
    <property type="entry name" value="PAS_fold_3"/>
</dbReference>
<dbReference type="SUPFAM" id="SSF141868">
    <property type="entry name" value="EAL domain-like"/>
    <property type="match status" value="1"/>
</dbReference>
<dbReference type="SMART" id="SM00086">
    <property type="entry name" value="PAC"/>
    <property type="match status" value="2"/>
</dbReference>
<dbReference type="InterPro" id="IPR001610">
    <property type="entry name" value="PAC"/>
</dbReference>
<proteinExistence type="predicted"/>
<dbReference type="InterPro" id="IPR000700">
    <property type="entry name" value="PAS-assoc_C"/>
</dbReference>
<dbReference type="RefSeq" id="WP_074653856.1">
    <property type="nucleotide sequence ID" value="NZ_FNSD01000001.1"/>
</dbReference>
<dbReference type="GO" id="GO:0071111">
    <property type="term" value="F:cyclic-guanylate-specific phosphodiesterase activity"/>
    <property type="evidence" value="ECO:0007669"/>
    <property type="project" value="InterPro"/>
</dbReference>
<feature type="domain" description="PAC" evidence="1">
    <location>
        <begin position="349"/>
        <end position="403"/>
    </location>
</feature>
<sequence length="570" mass="63729">MLIELPDVRLALEKDQLVPFFQPVVELRTGRLRGFEVLARWHHPEHGLTLPSNFIALAEANGLIGELTHQIFRKAFLAAHLLPDDLTLAVNVSPIQMQDENLPAQILRDTEETRFPLSRLVVEITESALHRDLKQAQTVAADLKTMGCRLALDDFGTGYSSLRHLQSMHFDEIKIDQSFVREMTTDRNCRKIVAAIVGLGQSLGLETVAEGVETEEQADMLIWLGCELAQGWRYGKAEAAEAIPRTITAPPITPLPGLTTPGNDWASSSLEALPTLRLAQLQAVYDGAPVGLCFLDRNFRYVNLNRRLAEMNGIDLKSHLGRTVREMFPEWFLLSEPYLRRALQGEAISGVEVHIPNLMPGEINRELIASYQPAWDEADEVIGISVSLLDVTEHRRVDEARHRGATSQAPSFEVNPEVPWVMDSEGNDLQVSSRWVQTTPLGKDRTRNLHWLEALNTLDLEPTIRAMKHALQTGKPIDVEYRIEGVEGGWRWMRSRGTARFADNGEITRWYGSVEDINDRKLQEQAANEASSQSATEDHETLAKGILLGQTLQSLSEVVGEDESAAQEIA</sequence>
<dbReference type="Gene3D" id="3.30.450.20">
    <property type="entry name" value="PAS domain"/>
    <property type="match status" value="2"/>
</dbReference>
<dbReference type="OrthoDB" id="9759607at2"/>
<organism evidence="3 4">
    <name type="scientific">Terriglobus roseus</name>
    <dbReference type="NCBI Taxonomy" id="392734"/>
    <lineage>
        <taxon>Bacteria</taxon>
        <taxon>Pseudomonadati</taxon>
        <taxon>Acidobacteriota</taxon>
        <taxon>Terriglobia</taxon>
        <taxon>Terriglobales</taxon>
        <taxon>Acidobacteriaceae</taxon>
        <taxon>Terriglobus</taxon>
    </lineage>
</organism>
<dbReference type="PROSITE" id="PS50883">
    <property type="entry name" value="EAL"/>
    <property type="match status" value="1"/>
</dbReference>
<dbReference type="EMBL" id="FNSD01000001">
    <property type="protein sequence ID" value="SEB88760.1"/>
    <property type="molecule type" value="Genomic_DNA"/>
</dbReference>
<accession>A0A1H4MZY8</accession>
<dbReference type="InterPro" id="IPR035919">
    <property type="entry name" value="EAL_sf"/>
</dbReference>
<dbReference type="InterPro" id="IPR035965">
    <property type="entry name" value="PAS-like_dom_sf"/>
</dbReference>
<dbReference type="Proteomes" id="UP000182409">
    <property type="component" value="Unassembled WGS sequence"/>
</dbReference>
<dbReference type="InterPro" id="IPR050706">
    <property type="entry name" value="Cyclic-di-GMP_PDE-like"/>
</dbReference>
<dbReference type="Gene3D" id="3.20.20.450">
    <property type="entry name" value="EAL domain"/>
    <property type="match status" value="1"/>
</dbReference>
<dbReference type="SMART" id="SM00052">
    <property type="entry name" value="EAL"/>
    <property type="match status" value="1"/>
</dbReference>
<dbReference type="Pfam" id="PF00563">
    <property type="entry name" value="EAL"/>
    <property type="match status" value="1"/>
</dbReference>
<dbReference type="InterPro" id="IPR000014">
    <property type="entry name" value="PAS"/>
</dbReference>
<evidence type="ECO:0000313" key="4">
    <source>
        <dbReference type="Proteomes" id="UP000182409"/>
    </source>
</evidence>
<dbReference type="Pfam" id="PF08448">
    <property type="entry name" value="PAS_4"/>
    <property type="match status" value="1"/>
</dbReference>
<dbReference type="CDD" id="cd00130">
    <property type="entry name" value="PAS"/>
    <property type="match status" value="1"/>
</dbReference>
<evidence type="ECO:0000259" key="2">
    <source>
        <dbReference type="PROSITE" id="PS50883"/>
    </source>
</evidence>